<dbReference type="NCBIfam" id="TIGR00317">
    <property type="entry name" value="cobS"/>
    <property type="match status" value="1"/>
</dbReference>
<dbReference type="EMBL" id="JBIAZU010000004">
    <property type="protein sequence ID" value="MFF5292574.1"/>
    <property type="molecule type" value="Genomic_DNA"/>
</dbReference>
<evidence type="ECO:0000256" key="3">
    <source>
        <dbReference type="ARBA" id="ARBA00004663"/>
    </source>
</evidence>
<comment type="similarity">
    <text evidence="4 19">Belongs to the CobS family.</text>
</comment>
<comment type="caution">
    <text evidence="20">The sequence shown here is derived from an EMBL/GenBank/DDBJ whole genome shotgun (WGS) entry which is preliminary data.</text>
</comment>
<keyword evidence="8 19" id="KW-0169">Cobalamin biosynthesis</keyword>
<evidence type="ECO:0000256" key="19">
    <source>
        <dbReference type="HAMAP-Rule" id="MF_00719"/>
    </source>
</evidence>
<keyword evidence="10 19" id="KW-0812">Transmembrane</keyword>
<dbReference type="EC" id="2.7.8.26" evidence="5 19"/>
<reference evidence="20 21" key="1">
    <citation type="submission" date="2024-10" db="EMBL/GenBank/DDBJ databases">
        <title>The Natural Products Discovery Center: Release of the First 8490 Sequenced Strains for Exploring Actinobacteria Biosynthetic Diversity.</title>
        <authorList>
            <person name="Kalkreuter E."/>
            <person name="Kautsar S.A."/>
            <person name="Yang D."/>
            <person name="Bader C.D."/>
            <person name="Teijaro C.N."/>
            <person name="Fluegel L."/>
            <person name="Davis C.M."/>
            <person name="Simpson J.R."/>
            <person name="Lauterbach L."/>
            <person name="Steele A.D."/>
            <person name="Gui C."/>
            <person name="Meng S."/>
            <person name="Li G."/>
            <person name="Viehrig K."/>
            <person name="Ye F."/>
            <person name="Su P."/>
            <person name="Kiefer A.F."/>
            <person name="Nichols A."/>
            <person name="Cepeda A.J."/>
            <person name="Yan W."/>
            <person name="Fan B."/>
            <person name="Jiang Y."/>
            <person name="Adhikari A."/>
            <person name="Zheng C.-J."/>
            <person name="Schuster L."/>
            <person name="Cowan T.M."/>
            <person name="Smanski M.J."/>
            <person name="Chevrette M.G."/>
            <person name="De Carvalho L.P.S."/>
            <person name="Shen B."/>
        </authorList>
    </citation>
    <scope>NUCLEOTIDE SEQUENCE [LARGE SCALE GENOMIC DNA]</scope>
    <source>
        <strain evidence="20 21">NPDC000087</strain>
    </source>
</reference>
<dbReference type="PANTHER" id="PTHR34148:SF1">
    <property type="entry name" value="ADENOSYLCOBINAMIDE-GDP RIBAZOLETRANSFERASE"/>
    <property type="match status" value="1"/>
</dbReference>
<evidence type="ECO:0000256" key="12">
    <source>
        <dbReference type="ARBA" id="ARBA00022989"/>
    </source>
</evidence>
<comment type="catalytic activity">
    <reaction evidence="17 19">
        <text>alpha-ribazole + adenosylcob(III)inamide-GDP = adenosylcob(III)alamin + GMP + H(+)</text>
        <dbReference type="Rhea" id="RHEA:16049"/>
        <dbReference type="ChEBI" id="CHEBI:10329"/>
        <dbReference type="ChEBI" id="CHEBI:15378"/>
        <dbReference type="ChEBI" id="CHEBI:18408"/>
        <dbReference type="ChEBI" id="CHEBI:58115"/>
        <dbReference type="ChEBI" id="CHEBI:60487"/>
        <dbReference type="EC" id="2.7.8.26"/>
    </reaction>
</comment>
<dbReference type="InterPro" id="IPR003805">
    <property type="entry name" value="CobS"/>
</dbReference>
<dbReference type="HAMAP" id="MF_00719">
    <property type="entry name" value="CobS"/>
    <property type="match status" value="1"/>
</dbReference>
<evidence type="ECO:0000256" key="13">
    <source>
        <dbReference type="ARBA" id="ARBA00023136"/>
    </source>
</evidence>
<dbReference type="Pfam" id="PF02654">
    <property type="entry name" value="CobS"/>
    <property type="match status" value="1"/>
</dbReference>
<protein>
    <recommendedName>
        <fullName evidence="6 19">Adenosylcobinamide-GDP ribazoletransferase</fullName>
        <ecNumber evidence="5 19">2.7.8.26</ecNumber>
    </recommendedName>
    <alternativeName>
        <fullName evidence="16 19">Cobalamin synthase</fullName>
    </alternativeName>
    <alternativeName>
        <fullName evidence="15 19">Cobalamin-5'-phosphate synthase</fullName>
    </alternativeName>
</protein>
<evidence type="ECO:0000256" key="11">
    <source>
        <dbReference type="ARBA" id="ARBA00022842"/>
    </source>
</evidence>
<gene>
    <name evidence="19 20" type="primary">cobS</name>
    <name evidence="20" type="ORF">ACFY35_24285</name>
</gene>
<organism evidence="20 21">
    <name type="scientific">Paractinoplanes globisporus</name>
    <dbReference type="NCBI Taxonomy" id="113565"/>
    <lineage>
        <taxon>Bacteria</taxon>
        <taxon>Bacillati</taxon>
        <taxon>Actinomycetota</taxon>
        <taxon>Actinomycetes</taxon>
        <taxon>Micromonosporales</taxon>
        <taxon>Micromonosporaceae</taxon>
        <taxon>Paractinoplanes</taxon>
    </lineage>
</organism>
<evidence type="ECO:0000256" key="9">
    <source>
        <dbReference type="ARBA" id="ARBA00022679"/>
    </source>
</evidence>
<dbReference type="PANTHER" id="PTHR34148">
    <property type="entry name" value="ADENOSYLCOBINAMIDE-GDP RIBAZOLETRANSFERASE"/>
    <property type="match status" value="1"/>
</dbReference>
<keyword evidence="9 19" id="KW-0808">Transferase</keyword>
<comment type="cofactor">
    <cofactor evidence="1 19">
        <name>Mg(2+)</name>
        <dbReference type="ChEBI" id="CHEBI:18420"/>
    </cofactor>
</comment>
<evidence type="ECO:0000256" key="16">
    <source>
        <dbReference type="ARBA" id="ARBA00032853"/>
    </source>
</evidence>
<feature type="transmembrane region" description="Helical" evidence="19">
    <location>
        <begin position="197"/>
        <end position="214"/>
    </location>
</feature>
<feature type="transmembrane region" description="Helical" evidence="19">
    <location>
        <begin position="164"/>
        <end position="191"/>
    </location>
</feature>
<keyword evidence="12 19" id="KW-1133">Transmembrane helix</keyword>
<sequence length="247" mass="24417">MSDAAAGLRLAVTTLTVLPAGGGRVDRKAAAWAMSLAPVVGALLGGVLAGLLWALRSLGAPSLVAAAVTVAAAALVTRGMHLDGLADTTDALGSYRRGDEALKIMKKSDIGPFGVAAIVLALLIQTASIAGLAGGAVVVAWATGRLAITAACRRGVPAARPEGLGALVAETVPRPVAAAIAIVVLVAAVAATPDRPWQGPAAVVASLAVVLALLRHAVRRFGGMTGDVLGASTEIATTVALVVLSLR</sequence>
<keyword evidence="21" id="KW-1185">Reference proteome</keyword>
<evidence type="ECO:0000256" key="6">
    <source>
        <dbReference type="ARBA" id="ARBA00015850"/>
    </source>
</evidence>
<comment type="function">
    <text evidence="14 19">Joins adenosylcobinamide-GDP and alpha-ribazole to generate adenosylcobalamin (Ado-cobalamin). Also synthesizes adenosylcobalamin 5'-phosphate from adenosylcobinamide-GDP and alpha-ribazole 5'-phosphate.</text>
</comment>
<comment type="pathway">
    <text evidence="3 19">Cofactor biosynthesis; adenosylcobalamin biosynthesis; adenosylcobalamin from cob(II)yrinate a,c-diamide: step 7/7.</text>
</comment>
<evidence type="ECO:0000256" key="4">
    <source>
        <dbReference type="ARBA" id="ARBA00010561"/>
    </source>
</evidence>
<evidence type="ECO:0000256" key="14">
    <source>
        <dbReference type="ARBA" id="ARBA00025228"/>
    </source>
</evidence>
<comment type="catalytic activity">
    <reaction evidence="18 19">
        <text>alpha-ribazole 5'-phosphate + adenosylcob(III)inamide-GDP = adenosylcob(III)alamin 5'-phosphate + GMP + H(+)</text>
        <dbReference type="Rhea" id="RHEA:23560"/>
        <dbReference type="ChEBI" id="CHEBI:15378"/>
        <dbReference type="ChEBI" id="CHEBI:57918"/>
        <dbReference type="ChEBI" id="CHEBI:58115"/>
        <dbReference type="ChEBI" id="CHEBI:60487"/>
        <dbReference type="ChEBI" id="CHEBI:60493"/>
        <dbReference type="EC" id="2.7.8.26"/>
    </reaction>
</comment>
<keyword evidence="11 19" id="KW-0460">Magnesium</keyword>
<name>A0ABW6WIW5_9ACTN</name>
<feature type="transmembrane region" description="Helical" evidence="19">
    <location>
        <begin position="115"/>
        <end position="143"/>
    </location>
</feature>
<evidence type="ECO:0000256" key="15">
    <source>
        <dbReference type="ARBA" id="ARBA00032605"/>
    </source>
</evidence>
<evidence type="ECO:0000256" key="8">
    <source>
        <dbReference type="ARBA" id="ARBA00022573"/>
    </source>
</evidence>
<feature type="transmembrane region" description="Helical" evidence="19">
    <location>
        <begin position="29"/>
        <end position="55"/>
    </location>
</feature>
<evidence type="ECO:0000313" key="21">
    <source>
        <dbReference type="Proteomes" id="UP001602245"/>
    </source>
</evidence>
<dbReference type="Proteomes" id="UP001602245">
    <property type="component" value="Unassembled WGS sequence"/>
</dbReference>
<evidence type="ECO:0000256" key="2">
    <source>
        <dbReference type="ARBA" id="ARBA00004651"/>
    </source>
</evidence>
<evidence type="ECO:0000256" key="7">
    <source>
        <dbReference type="ARBA" id="ARBA00022475"/>
    </source>
</evidence>
<evidence type="ECO:0000256" key="17">
    <source>
        <dbReference type="ARBA" id="ARBA00048623"/>
    </source>
</evidence>
<keyword evidence="13 19" id="KW-0472">Membrane</keyword>
<keyword evidence="7 19" id="KW-1003">Cell membrane</keyword>
<accession>A0ABW6WIW5</accession>
<feature type="transmembrane region" description="Helical" evidence="19">
    <location>
        <begin position="62"/>
        <end position="80"/>
    </location>
</feature>
<evidence type="ECO:0000256" key="5">
    <source>
        <dbReference type="ARBA" id="ARBA00013200"/>
    </source>
</evidence>
<comment type="subcellular location">
    <subcellularLocation>
        <location evidence="2 19">Cell membrane</location>
        <topology evidence="2 19">Multi-pass membrane protein</topology>
    </subcellularLocation>
</comment>
<dbReference type="RefSeq" id="WP_020512078.1">
    <property type="nucleotide sequence ID" value="NZ_JBIAZU010000004.1"/>
</dbReference>
<evidence type="ECO:0000313" key="20">
    <source>
        <dbReference type="EMBL" id="MFF5292574.1"/>
    </source>
</evidence>
<evidence type="ECO:0000256" key="1">
    <source>
        <dbReference type="ARBA" id="ARBA00001946"/>
    </source>
</evidence>
<dbReference type="GO" id="GO:0051073">
    <property type="term" value="F:adenosylcobinamide-GDP ribazoletransferase activity"/>
    <property type="evidence" value="ECO:0007669"/>
    <property type="project" value="UniProtKB-EC"/>
</dbReference>
<proteinExistence type="inferred from homology"/>
<evidence type="ECO:0000256" key="10">
    <source>
        <dbReference type="ARBA" id="ARBA00022692"/>
    </source>
</evidence>
<evidence type="ECO:0000256" key="18">
    <source>
        <dbReference type="ARBA" id="ARBA00049504"/>
    </source>
</evidence>